<organism evidence="1">
    <name type="scientific">viral metagenome</name>
    <dbReference type="NCBI Taxonomy" id="1070528"/>
    <lineage>
        <taxon>unclassified sequences</taxon>
        <taxon>metagenomes</taxon>
        <taxon>organismal metagenomes</taxon>
    </lineage>
</organism>
<evidence type="ECO:0000313" key="1">
    <source>
        <dbReference type="EMBL" id="QJA94257.1"/>
    </source>
</evidence>
<name>A0A6M3LG80_9ZZZZ</name>
<reference evidence="1" key="1">
    <citation type="submission" date="2020-03" db="EMBL/GenBank/DDBJ databases">
        <title>The deep terrestrial virosphere.</title>
        <authorList>
            <person name="Holmfeldt K."/>
            <person name="Nilsson E."/>
            <person name="Simone D."/>
            <person name="Lopez-Fernandez M."/>
            <person name="Wu X."/>
            <person name="de Brujin I."/>
            <person name="Lundin D."/>
            <person name="Andersson A."/>
            <person name="Bertilsson S."/>
            <person name="Dopson M."/>
        </authorList>
    </citation>
    <scope>NUCLEOTIDE SEQUENCE</scope>
    <source>
        <strain evidence="1">MM415B03913</strain>
    </source>
</reference>
<dbReference type="EMBL" id="MT143216">
    <property type="protein sequence ID" value="QJA94257.1"/>
    <property type="molecule type" value="Genomic_DNA"/>
</dbReference>
<protein>
    <submittedName>
        <fullName evidence="1">Uncharacterized protein</fullName>
    </submittedName>
</protein>
<sequence>MNGPLLRNVEVLSLSSGWHERITHVSHHVDLRGWEGCMFVVIGGSEWQNNASTNAAFSIQGCSSTTLTSFSTYIGSTKVLPMGGAVTTQVRGQRMAIIDLHKPLKPYARAQMKGFSSGMEIILGIKYGPKIPGSTAFINGRVDGTTDKIVGWSTICVSPAT</sequence>
<accession>A0A6M3LG80</accession>
<dbReference type="AlphaFoldDB" id="A0A6M3LG80"/>
<proteinExistence type="predicted"/>
<gene>
    <name evidence="1" type="ORF">MM415B03913_0007</name>
</gene>